<feature type="domain" description="Galactose-1-phosphate uridyl transferase C-terminal" evidence="12">
    <location>
        <begin position="253"/>
        <end position="445"/>
    </location>
</feature>
<dbReference type="PROSITE" id="PS01163">
    <property type="entry name" value="GAL_P_UDP_TRANSF_II"/>
    <property type="match status" value="1"/>
</dbReference>
<comment type="catalytic activity">
    <reaction evidence="1 10">
        <text>alpha-D-galactose 1-phosphate + UDP-alpha-D-glucose = alpha-D-glucose 1-phosphate + UDP-alpha-D-galactose</text>
        <dbReference type="Rhea" id="RHEA:13989"/>
        <dbReference type="ChEBI" id="CHEBI:58336"/>
        <dbReference type="ChEBI" id="CHEBI:58601"/>
        <dbReference type="ChEBI" id="CHEBI:58885"/>
        <dbReference type="ChEBI" id="CHEBI:66914"/>
        <dbReference type="EC" id="2.7.7.12"/>
    </reaction>
</comment>
<dbReference type="OrthoDB" id="2293at2"/>
<evidence type="ECO:0000256" key="2">
    <source>
        <dbReference type="ARBA" id="ARBA00004496"/>
    </source>
</evidence>
<comment type="pathway">
    <text evidence="3 10">Carbohydrate metabolism; galactose metabolism.</text>
</comment>
<feature type="domain" description="Galactose-1-phosphate uridyl transferase N-terminal" evidence="11">
    <location>
        <begin position="17"/>
        <end position="236"/>
    </location>
</feature>
<dbReference type="HAMAP" id="MF_00571">
    <property type="entry name" value="GalP_UDP_trans"/>
    <property type="match status" value="1"/>
</dbReference>
<evidence type="ECO:0000256" key="8">
    <source>
        <dbReference type="ARBA" id="ARBA00023144"/>
    </source>
</evidence>
<keyword evidence="6 10" id="KW-0808">Transferase</keyword>
<evidence type="ECO:0000313" key="14">
    <source>
        <dbReference type="Proteomes" id="UP000287101"/>
    </source>
</evidence>
<dbReference type="EC" id="2.7.7.12" evidence="10"/>
<evidence type="ECO:0000256" key="5">
    <source>
        <dbReference type="ARBA" id="ARBA00022490"/>
    </source>
</evidence>
<comment type="similarity">
    <text evidence="4 10">Belongs to the galactose-1-phosphate uridylyltransferase type 2 family.</text>
</comment>
<dbReference type="PANTHER" id="PTHR39191:SF1">
    <property type="entry name" value="DUF4922 DOMAIN-CONTAINING PROTEIN"/>
    <property type="match status" value="1"/>
</dbReference>
<dbReference type="GO" id="GO:0005737">
    <property type="term" value="C:cytoplasm"/>
    <property type="evidence" value="ECO:0007669"/>
    <property type="project" value="UniProtKB-SubCell"/>
</dbReference>
<dbReference type="InterPro" id="IPR000766">
    <property type="entry name" value="GalP_uridyl_Trfase_II"/>
</dbReference>
<dbReference type="EMBL" id="NGJY01000002">
    <property type="protein sequence ID" value="RSU03121.1"/>
    <property type="molecule type" value="Genomic_DNA"/>
</dbReference>
<accession>A0A430A7R3</accession>
<dbReference type="GO" id="GO:0008108">
    <property type="term" value="F:UDP-glucose:hexose-1-phosphate uridylyltransferase activity"/>
    <property type="evidence" value="ECO:0007669"/>
    <property type="project" value="UniProtKB-UniRule"/>
</dbReference>
<evidence type="ECO:0000313" key="13">
    <source>
        <dbReference type="EMBL" id="RSU03121.1"/>
    </source>
</evidence>
<gene>
    <name evidence="10" type="primary">galT</name>
    <name evidence="13" type="ORF">CBF31_05225</name>
</gene>
<keyword evidence="5 10" id="KW-0963">Cytoplasm</keyword>
<dbReference type="PANTHER" id="PTHR39191">
    <property type="entry name" value="GALACTOSE-1-PHOSPHATE URIDYLYLTRANSFERASE"/>
    <property type="match status" value="1"/>
</dbReference>
<dbReference type="Pfam" id="PF02744">
    <property type="entry name" value="GalP_UDP_tr_C"/>
    <property type="match status" value="1"/>
</dbReference>
<dbReference type="NCBIfam" id="TIGR01239">
    <property type="entry name" value="galT_2"/>
    <property type="match status" value="1"/>
</dbReference>
<protein>
    <recommendedName>
        <fullName evidence="10">Galactose-1-phosphate uridylyltransferase</fullName>
        <shortName evidence="10">Gal-1-P uridylyltransferase</shortName>
        <ecNumber evidence="10">2.7.7.12</ecNumber>
    </recommendedName>
    <alternativeName>
        <fullName evidence="10">UDP-glucose--hexose-1-phosphate uridylyltransferase</fullName>
    </alternativeName>
</protein>
<evidence type="ECO:0000256" key="4">
    <source>
        <dbReference type="ARBA" id="ARBA00008706"/>
    </source>
</evidence>
<dbReference type="InterPro" id="IPR005850">
    <property type="entry name" value="GalP_Utransf_C"/>
</dbReference>
<keyword evidence="8 10" id="KW-0299">Galactose metabolism</keyword>
<evidence type="ECO:0000256" key="1">
    <source>
        <dbReference type="ARBA" id="ARBA00001107"/>
    </source>
</evidence>
<dbReference type="AlphaFoldDB" id="A0A430A7R3"/>
<dbReference type="GO" id="GO:0006012">
    <property type="term" value="P:galactose metabolic process"/>
    <property type="evidence" value="ECO:0007669"/>
    <property type="project" value="UniProtKB-UniRule"/>
</dbReference>
<dbReference type="Proteomes" id="UP000287101">
    <property type="component" value="Unassembled WGS sequence"/>
</dbReference>
<dbReference type="Pfam" id="PF01087">
    <property type="entry name" value="GalP_UDP_transf"/>
    <property type="match status" value="1"/>
</dbReference>
<reference evidence="13 14" key="1">
    <citation type="submission" date="2017-05" db="EMBL/GenBank/DDBJ databases">
        <title>Vagococcus spp. assemblies.</title>
        <authorList>
            <person name="Gulvik C.A."/>
        </authorList>
    </citation>
    <scope>NUCLEOTIDE SEQUENCE [LARGE SCALE GENOMIC DNA]</scope>
    <source>
        <strain evidence="13 14">CCUG 41755</strain>
    </source>
</reference>
<name>A0A430A7R3_9ENTE</name>
<evidence type="ECO:0000256" key="3">
    <source>
        <dbReference type="ARBA" id="ARBA00004947"/>
    </source>
</evidence>
<proteinExistence type="inferred from homology"/>
<evidence type="ECO:0000259" key="12">
    <source>
        <dbReference type="Pfam" id="PF02744"/>
    </source>
</evidence>
<sequence length="498" mass="57317">MQTVIDQFVSALIAYGDFEEIDRVYLTNKVLGILGRDDYPESQEINKKVSPWSGELSEFLVILDRLAEDAVSRGLISDTQNMKDRLTGQLVDIMTLSPSAINKKFWSFYEESPRKATDFFYNWSKLTNYIKTREVAKSPNFLYHSSYGPLEITINLSKPEKTTAEIIAEKAAPKVNYPSNFLCVENEGYLGRENYPARSQHRLIRFPLGDQEWALQYSPYAYYNEHCIFLNTSIVPMSVSKDSFKRLVDIVSVFPDYFVGSNADLPIVGGSILSHDHYQAGRHTFAMEKAPLRETFEWSEFPDVEAGIVEWPMSVIRLVSKDKNQVVEAADKVFQSWKEYSDESVDIKAYTEGTRHHTVTPIARKVDGKYCLDIVLRDNHTSEEHPEGIFHPHREWHHIKQENIGLIEVMGLAVLPARLDKELAEVERYLLEQSHEMADYHSEWAEKIKASHQITLENCHEIVQNEVGKVFLEVLKDAGVYKDTEEGREAFRRFVAQL</sequence>
<dbReference type="UniPathway" id="UPA00214"/>
<evidence type="ECO:0000256" key="7">
    <source>
        <dbReference type="ARBA" id="ARBA00022695"/>
    </source>
</evidence>
<dbReference type="RefSeq" id="WP_126831333.1">
    <property type="nucleotide sequence ID" value="NZ_CBCRYB010000004.1"/>
</dbReference>
<comment type="subcellular location">
    <subcellularLocation>
        <location evidence="2 10">Cytoplasm</location>
    </subcellularLocation>
</comment>
<keyword evidence="14" id="KW-1185">Reference proteome</keyword>
<evidence type="ECO:0000259" key="11">
    <source>
        <dbReference type="Pfam" id="PF01087"/>
    </source>
</evidence>
<evidence type="ECO:0000256" key="9">
    <source>
        <dbReference type="ARBA" id="ARBA00023277"/>
    </source>
</evidence>
<comment type="caution">
    <text evidence="13">The sequence shown here is derived from an EMBL/GenBank/DDBJ whole genome shotgun (WGS) entry which is preliminary data.</text>
</comment>
<dbReference type="InterPro" id="IPR023425">
    <property type="entry name" value="GalP_uridyl_Trfase_II_CS"/>
</dbReference>
<dbReference type="InterPro" id="IPR005849">
    <property type="entry name" value="GalP_Utransf_N"/>
</dbReference>
<dbReference type="NCBIfam" id="NF003629">
    <property type="entry name" value="PRK05270.1-2"/>
    <property type="match status" value="1"/>
</dbReference>
<evidence type="ECO:0000256" key="6">
    <source>
        <dbReference type="ARBA" id="ARBA00022679"/>
    </source>
</evidence>
<organism evidence="13 14">
    <name type="scientific">Vagococcus fessus</name>
    <dbReference type="NCBI Taxonomy" id="120370"/>
    <lineage>
        <taxon>Bacteria</taxon>
        <taxon>Bacillati</taxon>
        <taxon>Bacillota</taxon>
        <taxon>Bacilli</taxon>
        <taxon>Lactobacillales</taxon>
        <taxon>Enterococcaceae</taxon>
        <taxon>Vagococcus</taxon>
    </lineage>
</organism>
<evidence type="ECO:0000256" key="10">
    <source>
        <dbReference type="HAMAP-Rule" id="MF_00571"/>
    </source>
</evidence>
<keyword evidence="9 10" id="KW-0119">Carbohydrate metabolism</keyword>
<dbReference type="PIRSF" id="PIRSF006005">
    <property type="entry name" value="GalT_BS"/>
    <property type="match status" value="1"/>
</dbReference>
<keyword evidence="7 10" id="KW-0548">Nucleotidyltransferase</keyword>